<proteinExistence type="predicted"/>
<feature type="region of interest" description="Disordered" evidence="1">
    <location>
        <begin position="64"/>
        <end position="85"/>
    </location>
</feature>
<name>A0A5B0RE23_PUCGR</name>
<evidence type="ECO:0000313" key="2">
    <source>
        <dbReference type="EMBL" id="KAA1123014.1"/>
    </source>
</evidence>
<protein>
    <submittedName>
        <fullName evidence="2">Uncharacterized protein</fullName>
    </submittedName>
</protein>
<dbReference type="AlphaFoldDB" id="A0A5B0RE23"/>
<evidence type="ECO:0000256" key="1">
    <source>
        <dbReference type="SAM" id="MobiDB-lite"/>
    </source>
</evidence>
<evidence type="ECO:0000313" key="3">
    <source>
        <dbReference type="Proteomes" id="UP000325313"/>
    </source>
</evidence>
<feature type="region of interest" description="Disordered" evidence="1">
    <location>
        <begin position="15"/>
        <end position="38"/>
    </location>
</feature>
<dbReference type="EMBL" id="VDEP01000212">
    <property type="protein sequence ID" value="KAA1123014.1"/>
    <property type="molecule type" value="Genomic_DNA"/>
</dbReference>
<gene>
    <name evidence="2" type="ORF">PGTUg99_005192</name>
</gene>
<dbReference type="Proteomes" id="UP000325313">
    <property type="component" value="Unassembled WGS sequence"/>
</dbReference>
<accession>A0A5B0RE23</accession>
<reference evidence="2 3" key="1">
    <citation type="submission" date="2019-05" db="EMBL/GenBank/DDBJ databases">
        <title>Emergence of the Ug99 lineage of the wheat stem rust pathogen through somatic hybridization.</title>
        <authorList>
            <person name="Li F."/>
            <person name="Upadhyaya N.M."/>
            <person name="Sperschneider J."/>
            <person name="Matny O."/>
            <person name="Nguyen-Phuc H."/>
            <person name="Mago R."/>
            <person name="Raley C."/>
            <person name="Miller M.E."/>
            <person name="Silverstein K.A.T."/>
            <person name="Henningsen E."/>
            <person name="Hirsch C.D."/>
            <person name="Visser B."/>
            <person name="Pretorius Z.A."/>
            <person name="Steffenson B.J."/>
            <person name="Schwessinger B."/>
            <person name="Dodds P.N."/>
            <person name="Figueroa M."/>
        </authorList>
    </citation>
    <scope>NUCLEOTIDE SEQUENCE [LARGE SCALE GENOMIC DNA]</scope>
    <source>
        <strain evidence="2 3">Ug99</strain>
    </source>
</reference>
<organism evidence="2 3">
    <name type="scientific">Puccinia graminis f. sp. tritici</name>
    <dbReference type="NCBI Taxonomy" id="56615"/>
    <lineage>
        <taxon>Eukaryota</taxon>
        <taxon>Fungi</taxon>
        <taxon>Dikarya</taxon>
        <taxon>Basidiomycota</taxon>
        <taxon>Pucciniomycotina</taxon>
        <taxon>Pucciniomycetes</taxon>
        <taxon>Pucciniales</taxon>
        <taxon>Pucciniaceae</taxon>
        <taxon>Puccinia</taxon>
    </lineage>
</organism>
<comment type="caution">
    <text evidence="2">The sequence shown here is derived from an EMBL/GenBank/DDBJ whole genome shotgun (WGS) entry which is preliminary data.</text>
</comment>
<sequence>MSVFPSAGVPARYGAEPPHRLISRLTNDPRPPSRSRKLTRPRWTCRGCLERPISGSRINRRILSAGTDDSGVSKDSSESATRSMPKPSICLISPSPIAGQLWCSSYCIRLSRAQCFPSRLRFLPSHLITRISSFETNITVLNSEPSYAISSARSCYALISSLTDAQELG</sequence>